<evidence type="ECO:0000313" key="3">
    <source>
        <dbReference type="Proteomes" id="UP001634007"/>
    </source>
</evidence>
<dbReference type="InterPro" id="IPR012337">
    <property type="entry name" value="RNaseH-like_sf"/>
</dbReference>
<gene>
    <name evidence="2" type="ORF">ACJRO7_020671</name>
</gene>
<dbReference type="EMBL" id="JBJKBG010000005">
    <property type="protein sequence ID" value="KAL3739299.1"/>
    <property type="molecule type" value="Genomic_DNA"/>
</dbReference>
<keyword evidence="3" id="KW-1185">Reference proteome</keyword>
<dbReference type="SUPFAM" id="SSF53098">
    <property type="entry name" value="Ribonuclease H-like"/>
    <property type="match status" value="1"/>
</dbReference>
<sequence>MGVAKLKVFGDSMLIILQTVGEWKTKDAKLLPYHKYLEYLIKEFDEVSFEYLSRSHNQFADALATLSSMLQVTDGLEVEPLKIEVLPRPAYCMVVTEESDKKPWYYDIMNYIQKQGFPEESTPADRKYIMKMASKFFVSGENLYKRSYDSVLLRCVGAPEATQIMQEVHEEVCGPHMNGHMLAKKIMRLGYYWLTLEGDCI</sequence>
<protein>
    <recommendedName>
        <fullName evidence="1">RNase H type-1 domain-containing protein</fullName>
    </recommendedName>
</protein>
<dbReference type="PANTHER" id="PTHR48475:SF1">
    <property type="entry name" value="RNASE H TYPE-1 DOMAIN-CONTAINING PROTEIN"/>
    <property type="match status" value="1"/>
</dbReference>
<dbReference type="Proteomes" id="UP001634007">
    <property type="component" value="Unassembled WGS sequence"/>
</dbReference>
<dbReference type="InterPro" id="IPR002156">
    <property type="entry name" value="RNaseH_domain"/>
</dbReference>
<evidence type="ECO:0000313" key="2">
    <source>
        <dbReference type="EMBL" id="KAL3739299.1"/>
    </source>
</evidence>
<dbReference type="Pfam" id="PF13456">
    <property type="entry name" value="RVT_3"/>
    <property type="match status" value="1"/>
</dbReference>
<name>A0ABD3KK43_EUCGL</name>
<dbReference type="Gene3D" id="1.10.340.70">
    <property type="match status" value="1"/>
</dbReference>
<organism evidence="2 3">
    <name type="scientific">Eucalyptus globulus</name>
    <name type="common">Tasmanian blue gum</name>
    <dbReference type="NCBI Taxonomy" id="34317"/>
    <lineage>
        <taxon>Eukaryota</taxon>
        <taxon>Viridiplantae</taxon>
        <taxon>Streptophyta</taxon>
        <taxon>Embryophyta</taxon>
        <taxon>Tracheophyta</taxon>
        <taxon>Spermatophyta</taxon>
        <taxon>Magnoliopsida</taxon>
        <taxon>eudicotyledons</taxon>
        <taxon>Gunneridae</taxon>
        <taxon>Pentapetalae</taxon>
        <taxon>rosids</taxon>
        <taxon>malvids</taxon>
        <taxon>Myrtales</taxon>
        <taxon>Myrtaceae</taxon>
        <taxon>Myrtoideae</taxon>
        <taxon>Eucalypteae</taxon>
        <taxon>Eucalyptus</taxon>
    </lineage>
</organism>
<reference evidence="2 3" key="1">
    <citation type="submission" date="2024-11" db="EMBL/GenBank/DDBJ databases">
        <title>Chromosome-level genome assembly of Eucalyptus globulus Labill. provides insights into its genome evolution.</title>
        <authorList>
            <person name="Li X."/>
        </authorList>
    </citation>
    <scope>NUCLEOTIDE SEQUENCE [LARGE SCALE GENOMIC DNA]</scope>
    <source>
        <strain evidence="2">CL2024</strain>
        <tissue evidence="2">Fresh tender leaves</tissue>
    </source>
</reference>
<evidence type="ECO:0000259" key="1">
    <source>
        <dbReference type="Pfam" id="PF13456"/>
    </source>
</evidence>
<comment type="caution">
    <text evidence="2">The sequence shown here is derived from an EMBL/GenBank/DDBJ whole genome shotgun (WGS) entry which is preliminary data.</text>
</comment>
<accession>A0ABD3KK43</accession>
<dbReference type="Gene3D" id="3.30.420.10">
    <property type="entry name" value="Ribonuclease H-like superfamily/Ribonuclease H"/>
    <property type="match status" value="1"/>
</dbReference>
<dbReference type="AlphaFoldDB" id="A0ABD3KK43"/>
<proteinExistence type="predicted"/>
<dbReference type="PANTHER" id="PTHR48475">
    <property type="entry name" value="RIBONUCLEASE H"/>
    <property type="match status" value="1"/>
</dbReference>
<feature type="domain" description="RNase H type-1" evidence="1">
    <location>
        <begin position="2"/>
        <end position="65"/>
    </location>
</feature>
<dbReference type="InterPro" id="IPR036397">
    <property type="entry name" value="RNaseH_sf"/>
</dbReference>